<feature type="region of interest" description="Disordered" evidence="1">
    <location>
        <begin position="134"/>
        <end position="166"/>
    </location>
</feature>
<dbReference type="AlphaFoldDB" id="A0A238ZUZ4"/>
<evidence type="ECO:0000313" key="2">
    <source>
        <dbReference type="EMBL" id="SNR87049.1"/>
    </source>
</evidence>
<reference evidence="2 3" key="1">
    <citation type="submission" date="2017-06" db="EMBL/GenBank/DDBJ databases">
        <authorList>
            <person name="Kim H.J."/>
            <person name="Triplett B.A."/>
        </authorList>
    </citation>
    <scope>NUCLEOTIDE SEQUENCE [LARGE SCALE GENOMIC DNA]</scope>
    <source>
        <strain evidence="2 3">DSM 44272</strain>
    </source>
</reference>
<sequence length="348" mass="35822">MEEPVRHGAPSADPAVGQRAAVALIPRVTKSRPGRSADHSPAARPVIGRSGRTVVRRVTVPRVTVRSGRTVVRKVTVRLAVAPHAPVLRAVVGPPVIGRSGRTVVRRVTVPRVTVRSGRTVVRRVTALTVPAVPRPSAPRARGTLAVSGRSGPNAAALTGTGPSGRTVVRRVTVPRVTVRSGRTVVRRVTALTVPAVPRPSAPRARGTLAVSGRSGPNAAALTGTGPSGRTVVRRVTVPRVTVRSGRTVVRRVTDRSGPRVLAPTGRPGTARSGPALRVAIVATGGSAVPPTTDAVLRHGAPADPRLVRSGARRCLPGRRSRTGWMPAISIPPCAALSAASTPGTSSG</sequence>
<feature type="region of interest" description="Disordered" evidence="1">
    <location>
        <begin position="198"/>
        <end position="230"/>
    </location>
</feature>
<organism evidence="2 3">
    <name type="scientific">Blastococcus mobilis</name>
    <dbReference type="NCBI Taxonomy" id="1938746"/>
    <lineage>
        <taxon>Bacteria</taxon>
        <taxon>Bacillati</taxon>
        <taxon>Actinomycetota</taxon>
        <taxon>Actinomycetes</taxon>
        <taxon>Geodermatophilales</taxon>
        <taxon>Geodermatophilaceae</taxon>
        <taxon>Blastococcus</taxon>
    </lineage>
</organism>
<evidence type="ECO:0000313" key="3">
    <source>
        <dbReference type="Proteomes" id="UP000198403"/>
    </source>
</evidence>
<gene>
    <name evidence="2" type="ORF">SAMN06272737_13347</name>
</gene>
<keyword evidence="3" id="KW-1185">Reference proteome</keyword>
<dbReference type="EMBL" id="FZNO01000033">
    <property type="protein sequence ID" value="SNR87049.1"/>
    <property type="molecule type" value="Genomic_DNA"/>
</dbReference>
<evidence type="ECO:0000256" key="1">
    <source>
        <dbReference type="SAM" id="MobiDB-lite"/>
    </source>
</evidence>
<protein>
    <submittedName>
        <fullName evidence="2">Uncharacterized protein</fullName>
    </submittedName>
</protein>
<proteinExistence type="predicted"/>
<name>A0A238ZUZ4_9ACTN</name>
<accession>A0A238ZUZ4</accession>
<dbReference type="Proteomes" id="UP000198403">
    <property type="component" value="Unassembled WGS sequence"/>
</dbReference>